<organism evidence="1 2">
    <name type="scientific">Zoarces viviparus</name>
    <name type="common">Viviparous eelpout</name>
    <name type="synonym">Blennius viviparus</name>
    <dbReference type="NCBI Taxonomy" id="48416"/>
    <lineage>
        <taxon>Eukaryota</taxon>
        <taxon>Metazoa</taxon>
        <taxon>Chordata</taxon>
        <taxon>Craniata</taxon>
        <taxon>Vertebrata</taxon>
        <taxon>Euteleostomi</taxon>
        <taxon>Actinopterygii</taxon>
        <taxon>Neopterygii</taxon>
        <taxon>Teleostei</taxon>
        <taxon>Neoteleostei</taxon>
        <taxon>Acanthomorphata</taxon>
        <taxon>Eupercaria</taxon>
        <taxon>Perciformes</taxon>
        <taxon>Cottioidei</taxon>
        <taxon>Zoarcales</taxon>
        <taxon>Zoarcidae</taxon>
        <taxon>Zoarcinae</taxon>
        <taxon>Zoarces</taxon>
    </lineage>
</organism>
<proteinExistence type="predicted"/>
<name>A0AAW1F6B7_ZOAVI</name>
<sequence>MKGKERLQKIYFILKAKQWFAARRLYRTGNLHPSEVPQQSDTQQGIVSNRQGWASRAAPTSGAVLGGERNWNAWSDSQKNPPPPFTSIIITFRDPSPALTPLLALHDALSGA</sequence>
<evidence type="ECO:0000313" key="1">
    <source>
        <dbReference type="EMBL" id="KAK9530051.1"/>
    </source>
</evidence>
<keyword evidence="2" id="KW-1185">Reference proteome</keyword>
<accession>A0AAW1F6B7</accession>
<dbReference type="EMBL" id="JBCEZU010000100">
    <property type="protein sequence ID" value="KAK9530051.1"/>
    <property type="molecule type" value="Genomic_DNA"/>
</dbReference>
<evidence type="ECO:0000313" key="2">
    <source>
        <dbReference type="Proteomes" id="UP001488805"/>
    </source>
</evidence>
<dbReference type="Proteomes" id="UP001488805">
    <property type="component" value="Unassembled WGS sequence"/>
</dbReference>
<gene>
    <name evidence="1" type="ORF">VZT92_011584</name>
</gene>
<dbReference type="AlphaFoldDB" id="A0AAW1F6B7"/>
<protein>
    <submittedName>
        <fullName evidence="1">Uncharacterized protein</fullName>
    </submittedName>
</protein>
<comment type="caution">
    <text evidence="1">The sequence shown here is derived from an EMBL/GenBank/DDBJ whole genome shotgun (WGS) entry which is preliminary data.</text>
</comment>
<reference evidence="1 2" key="1">
    <citation type="journal article" date="2024" name="Genome Biol. Evol.">
        <title>Chromosome-level genome assembly of the viviparous eelpout Zoarces viviparus.</title>
        <authorList>
            <person name="Fuhrmann N."/>
            <person name="Brasseur M.V."/>
            <person name="Bakowski C.E."/>
            <person name="Podsiadlowski L."/>
            <person name="Prost S."/>
            <person name="Krehenwinkel H."/>
            <person name="Mayer C."/>
        </authorList>
    </citation>
    <scope>NUCLEOTIDE SEQUENCE [LARGE SCALE GENOMIC DNA]</scope>
    <source>
        <strain evidence="1">NO-MEL_2022_Ind0_liver</strain>
    </source>
</reference>